<dbReference type="InterPro" id="IPR042652">
    <property type="entry name" value="CACUL1"/>
</dbReference>
<dbReference type="EMBL" id="JAHWGI010000134">
    <property type="protein sequence ID" value="KAK3909931.1"/>
    <property type="molecule type" value="Genomic_DNA"/>
</dbReference>
<dbReference type="SUPFAM" id="SSF74788">
    <property type="entry name" value="Cullin repeat-like"/>
    <property type="match status" value="1"/>
</dbReference>
<reference evidence="4" key="1">
    <citation type="submission" date="2021-07" db="EMBL/GenBank/DDBJ databases">
        <authorList>
            <person name="Catto M.A."/>
            <person name="Jacobson A."/>
            <person name="Kennedy G."/>
            <person name="Labadie P."/>
            <person name="Hunt B.G."/>
            <person name="Srinivasan R."/>
        </authorList>
    </citation>
    <scope>NUCLEOTIDE SEQUENCE</scope>
    <source>
        <strain evidence="4">PL_HMW_Pooled</strain>
        <tissue evidence="4">Head</tissue>
    </source>
</reference>
<dbReference type="Proteomes" id="UP001219518">
    <property type="component" value="Unassembled WGS sequence"/>
</dbReference>
<name>A0AAE1GW83_9NEOP</name>
<evidence type="ECO:0000259" key="3">
    <source>
        <dbReference type="Pfam" id="PF00888"/>
    </source>
</evidence>
<dbReference type="PANTHER" id="PTHR46636">
    <property type="entry name" value="CDK2-ASSOCIATED AND CULLIN DOMAIN-CONTAINING PROTEIN 1"/>
    <property type="match status" value="1"/>
</dbReference>
<reference evidence="4" key="2">
    <citation type="journal article" date="2023" name="BMC Genomics">
        <title>Pest status, molecular evolution, and epigenetic factors derived from the genome assembly of Frankliniella fusca, a thysanopteran phytovirus vector.</title>
        <authorList>
            <person name="Catto M.A."/>
            <person name="Labadie P.E."/>
            <person name="Jacobson A.L."/>
            <person name="Kennedy G.G."/>
            <person name="Srinivasan R."/>
            <person name="Hunt B.G."/>
        </authorList>
    </citation>
    <scope>NUCLEOTIDE SEQUENCE</scope>
    <source>
        <strain evidence="4">PL_HMW_Pooled</strain>
    </source>
</reference>
<comment type="similarity">
    <text evidence="1">Belongs to the cullin family.</text>
</comment>
<dbReference type="InterPro" id="IPR001373">
    <property type="entry name" value="Cullin_N"/>
</dbReference>
<sequence>MSELCAMEVDSRHQGAESEYMRDFWIPLNNTVEAFLHPSSQTSPISFQETFTLVYKCVGEGYSDRLHCDLMHAVNKYLKNLHVELLNCLTVAVADNARQFSLQDQGIIQMIHKFDSALADYIKAVKGISATFSYLGKYFAQKKNYKTLEDELTLMFCIEIAEHFIHDILSCVERSPPFTLEPALLSRLFHNLQIVSRDLYGTLYSKLFARFVADALPRMHEADLNSHIAEVHELQAQMRRELDQSKASFAESSSVRNPAHKRSADECN</sequence>
<keyword evidence="5" id="KW-1185">Reference proteome</keyword>
<dbReference type="Pfam" id="PF00888">
    <property type="entry name" value="Cullin"/>
    <property type="match status" value="1"/>
</dbReference>
<dbReference type="InterPro" id="IPR016159">
    <property type="entry name" value="Cullin_repeat-like_dom_sf"/>
</dbReference>
<feature type="domain" description="Cullin N-terminal" evidence="3">
    <location>
        <begin position="25"/>
        <end position="230"/>
    </location>
</feature>
<dbReference type="Gene3D" id="1.20.1310.10">
    <property type="entry name" value="Cullin Repeats"/>
    <property type="match status" value="1"/>
</dbReference>
<evidence type="ECO:0000256" key="2">
    <source>
        <dbReference type="SAM" id="MobiDB-lite"/>
    </source>
</evidence>
<gene>
    <name evidence="4" type="ORF">KUF71_019940</name>
</gene>
<feature type="compositionally biased region" description="Polar residues" evidence="2">
    <location>
        <begin position="247"/>
        <end position="256"/>
    </location>
</feature>
<proteinExistence type="inferred from homology"/>
<evidence type="ECO:0000313" key="4">
    <source>
        <dbReference type="EMBL" id="KAK3909931.1"/>
    </source>
</evidence>
<protein>
    <submittedName>
        <fullName evidence="4">CDK2-associated and cullin domain-containing protein 1</fullName>
    </submittedName>
</protein>
<dbReference type="AlphaFoldDB" id="A0AAE1GW83"/>
<evidence type="ECO:0000256" key="1">
    <source>
        <dbReference type="ARBA" id="ARBA00006019"/>
    </source>
</evidence>
<accession>A0AAE1GW83</accession>
<organism evidence="4 5">
    <name type="scientific">Frankliniella fusca</name>
    <dbReference type="NCBI Taxonomy" id="407009"/>
    <lineage>
        <taxon>Eukaryota</taxon>
        <taxon>Metazoa</taxon>
        <taxon>Ecdysozoa</taxon>
        <taxon>Arthropoda</taxon>
        <taxon>Hexapoda</taxon>
        <taxon>Insecta</taxon>
        <taxon>Pterygota</taxon>
        <taxon>Neoptera</taxon>
        <taxon>Paraneoptera</taxon>
        <taxon>Thysanoptera</taxon>
        <taxon>Terebrantia</taxon>
        <taxon>Thripoidea</taxon>
        <taxon>Thripidae</taxon>
        <taxon>Frankliniella</taxon>
    </lineage>
</organism>
<dbReference type="PANTHER" id="PTHR46636:SF1">
    <property type="entry name" value="CDK2-ASSOCIATED AND CULLIN DOMAIN-CONTAINING PROTEIN 1"/>
    <property type="match status" value="1"/>
</dbReference>
<dbReference type="GO" id="GO:0019901">
    <property type="term" value="F:protein kinase binding"/>
    <property type="evidence" value="ECO:0007669"/>
    <property type="project" value="TreeGrafter"/>
</dbReference>
<evidence type="ECO:0000313" key="5">
    <source>
        <dbReference type="Proteomes" id="UP001219518"/>
    </source>
</evidence>
<dbReference type="GO" id="GO:0000082">
    <property type="term" value="P:G1/S transition of mitotic cell cycle"/>
    <property type="evidence" value="ECO:0007669"/>
    <property type="project" value="TreeGrafter"/>
</dbReference>
<feature type="region of interest" description="Disordered" evidence="2">
    <location>
        <begin position="247"/>
        <end position="268"/>
    </location>
</feature>
<comment type="caution">
    <text evidence="4">The sequence shown here is derived from an EMBL/GenBank/DDBJ whole genome shotgun (WGS) entry which is preliminary data.</text>
</comment>